<name>A0A2G8KQ02_STIJA</name>
<organism evidence="7 8">
    <name type="scientific">Stichopus japonicus</name>
    <name type="common">Sea cucumber</name>
    <dbReference type="NCBI Taxonomy" id="307972"/>
    <lineage>
        <taxon>Eukaryota</taxon>
        <taxon>Metazoa</taxon>
        <taxon>Echinodermata</taxon>
        <taxon>Eleutherozoa</taxon>
        <taxon>Echinozoa</taxon>
        <taxon>Holothuroidea</taxon>
        <taxon>Aspidochirotacea</taxon>
        <taxon>Aspidochirotida</taxon>
        <taxon>Stichopodidae</taxon>
        <taxon>Apostichopus</taxon>
    </lineage>
</organism>
<keyword evidence="8" id="KW-1185">Reference proteome</keyword>
<dbReference type="AlphaFoldDB" id="A0A2G8KQ02"/>
<comment type="subcellular location">
    <subcellularLocation>
        <location evidence="1">Membrane</location>
        <topology evidence="1">Multi-pass membrane protein</topology>
    </subcellularLocation>
</comment>
<dbReference type="PANTHER" id="PTHR11785:SF375">
    <property type="entry name" value="AMINO ACID TRANSPORTER"/>
    <property type="match status" value="1"/>
</dbReference>
<dbReference type="EMBL" id="MRZV01000435">
    <property type="protein sequence ID" value="PIK50055.1"/>
    <property type="molecule type" value="Genomic_DNA"/>
</dbReference>
<dbReference type="PANTHER" id="PTHR11785">
    <property type="entry name" value="AMINO ACID TRANSPORTER"/>
    <property type="match status" value="1"/>
</dbReference>
<dbReference type="InterPro" id="IPR050598">
    <property type="entry name" value="AminoAcid_Transporter"/>
</dbReference>
<accession>A0A2G8KQ02</accession>
<feature type="transmembrane region" description="Helical" evidence="5">
    <location>
        <begin position="79"/>
        <end position="98"/>
    </location>
</feature>
<evidence type="ECO:0000256" key="3">
    <source>
        <dbReference type="ARBA" id="ARBA00022989"/>
    </source>
</evidence>
<evidence type="ECO:0000313" key="7">
    <source>
        <dbReference type="EMBL" id="PIK50055.1"/>
    </source>
</evidence>
<gene>
    <name evidence="7" type="ORF">BSL78_13064</name>
</gene>
<evidence type="ECO:0000256" key="1">
    <source>
        <dbReference type="ARBA" id="ARBA00004141"/>
    </source>
</evidence>
<evidence type="ECO:0000256" key="2">
    <source>
        <dbReference type="ARBA" id="ARBA00022692"/>
    </source>
</evidence>
<dbReference type="Pfam" id="PF00324">
    <property type="entry name" value="AA_permease"/>
    <property type="match status" value="1"/>
</dbReference>
<feature type="transmembrane region" description="Helical" evidence="5">
    <location>
        <begin position="6"/>
        <end position="28"/>
    </location>
</feature>
<evidence type="ECO:0000259" key="6">
    <source>
        <dbReference type="Pfam" id="PF00324"/>
    </source>
</evidence>
<keyword evidence="4 5" id="KW-0472">Membrane</keyword>
<dbReference type="Proteomes" id="UP000230750">
    <property type="component" value="Unassembled WGS sequence"/>
</dbReference>
<evidence type="ECO:0000313" key="8">
    <source>
        <dbReference type="Proteomes" id="UP000230750"/>
    </source>
</evidence>
<feature type="domain" description="Amino acid permease/ SLC12A" evidence="6">
    <location>
        <begin position="15"/>
        <end position="213"/>
    </location>
</feature>
<sequence>MHHIEYKTPVVVGGVLTLLVNGYSTTLATRFQIFYTIAKTVGLIVIIVSGIVMLFGGHTDNFQHPFQPQEPFSLRKLPQAFYAGSFAYSGWSFLIFVVEEVKHPLKTLPLSMNISLATVTIILLVGKYILLNDLDTAGDTDFRCRSCDIFCTCTWVLVLDCLGLCSNLSCWNTNSGVFSRTRMSFAASREGRFPKILSFIHIKHRTPLLAILLPPFVFIPGPDHVSAAVLG</sequence>
<comment type="caution">
    <text evidence="7">The sequence shown here is derived from an EMBL/GenBank/DDBJ whole genome shotgun (WGS) entry which is preliminary data.</text>
</comment>
<keyword evidence="3 5" id="KW-1133">Transmembrane helix</keyword>
<evidence type="ECO:0000256" key="5">
    <source>
        <dbReference type="SAM" id="Phobius"/>
    </source>
</evidence>
<reference evidence="7 8" key="1">
    <citation type="journal article" date="2017" name="PLoS Biol.">
        <title>The sea cucumber genome provides insights into morphological evolution and visceral regeneration.</title>
        <authorList>
            <person name="Zhang X."/>
            <person name="Sun L."/>
            <person name="Yuan J."/>
            <person name="Sun Y."/>
            <person name="Gao Y."/>
            <person name="Zhang L."/>
            <person name="Li S."/>
            <person name="Dai H."/>
            <person name="Hamel J.F."/>
            <person name="Liu C."/>
            <person name="Yu Y."/>
            <person name="Liu S."/>
            <person name="Lin W."/>
            <person name="Guo K."/>
            <person name="Jin S."/>
            <person name="Xu P."/>
            <person name="Storey K.B."/>
            <person name="Huan P."/>
            <person name="Zhang T."/>
            <person name="Zhou Y."/>
            <person name="Zhang J."/>
            <person name="Lin C."/>
            <person name="Li X."/>
            <person name="Xing L."/>
            <person name="Huo D."/>
            <person name="Sun M."/>
            <person name="Wang L."/>
            <person name="Mercier A."/>
            <person name="Li F."/>
            <person name="Yang H."/>
            <person name="Xiang J."/>
        </authorList>
    </citation>
    <scope>NUCLEOTIDE SEQUENCE [LARGE SCALE GENOMIC DNA]</scope>
    <source>
        <strain evidence="7">Shaxun</strain>
        <tissue evidence="7">Muscle</tissue>
    </source>
</reference>
<evidence type="ECO:0000256" key="4">
    <source>
        <dbReference type="ARBA" id="ARBA00023136"/>
    </source>
</evidence>
<feature type="transmembrane region" description="Helical" evidence="5">
    <location>
        <begin position="110"/>
        <end position="130"/>
    </location>
</feature>
<dbReference type="STRING" id="307972.A0A2G8KQ02"/>
<dbReference type="InterPro" id="IPR004841">
    <property type="entry name" value="AA-permease/SLC12A_dom"/>
</dbReference>
<dbReference type="GO" id="GO:0015179">
    <property type="term" value="F:L-amino acid transmembrane transporter activity"/>
    <property type="evidence" value="ECO:0007669"/>
    <property type="project" value="TreeGrafter"/>
</dbReference>
<dbReference type="Gene3D" id="1.20.1740.10">
    <property type="entry name" value="Amino acid/polyamine transporter I"/>
    <property type="match status" value="1"/>
</dbReference>
<feature type="transmembrane region" description="Helical" evidence="5">
    <location>
        <begin position="40"/>
        <end position="59"/>
    </location>
</feature>
<protein>
    <submittedName>
        <fullName evidence="7">Putative cystine/glutamate transporter</fullName>
    </submittedName>
</protein>
<keyword evidence="2 5" id="KW-0812">Transmembrane</keyword>
<proteinExistence type="predicted"/>
<dbReference type="GO" id="GO:0016020">
    <property type="term" value="C:membrane"/>
    <property type="evidence" value="ECO:0007669"/>
    <property type="project" value="UniProtKB-SubCell"/>
</dbReference>
<dbReference type="OrthoDB" id="5982228at2759"/>